<dbReference type="Gene3D" id="2.60.40.760">
    <property type="entry name" value="Expansin, cellulose-binding-like domain"/>
    <property type="match status" value="1"/>
</dbReference>
<dbReference type="FunFam" id="2.60.40.760:FF:000001">
    <property type="entry name" value="Expansin"/>
    <property type="match status" value="1"/>
</dbReference>
<evidence type="ECO:0000313" key="9">
    <source>
        <dbReference type="EMBL" id="OAY77684.1"/>
    </source>
</evidence>
<evidence type="ECO:0000259" key="8">
    <source>
        <dbReference type="PROSITE" id="PS50843"/>
    </source>
</evidence>
<gene>
    <name evidence="9" type="ORF">ACMD2_06513</name>
</gene>
<feature type="domain" description="Expansin-like EG45" evidence="7">
    <location>
        <begin position="12"/>
        <end position="136"/>
    </location>
</feature>
<feature type="domain" description="Expansin-like CBD" evidence="8">
    <location>
        <begin position="146"/>
        <end position="225"/>
    </location>
</feature>
<dbReference type="SMART" id="SM00837">
    <property type="entry name" value="DPBB_1"/>
    <property type="match status" value="1"/>
</dbReference>
<dbReference type="InterPro" id="IPR009009">
    <property type="entry name" value="RlpA-like_DPBB"/>
</dbReference>
<keyword evidence="3 6" id="KW-0964">Secreted</keyword>
<protein>
    <recommendedName>
        <fullName evidence="6">Expansin</fullName>
    </recommendedName>
</protein>
<dbReference type="GO" id="GO:0016020">
    <property type="term" value="C:membrane"/>
    <property type="evidence" value="ECO:0007669"/>
    <property type="project" value="UniProtKB-SubCell"/>
</dbReference>
<evidence type="ECO:0000256" key="1">
    <source>
        <dbReference type="ARBA" id="ARBA00005392"/>
    </source>
</evidence>
<comment type="similarity">
    <text evidence="1 6">Belongs to the expansin family. Expansin A subfamily.</text>
</comment>
<name>A0A199VKR9_ANACO</name>
<evidence type="ECO:0000256" key="6">
    <source>
        <dbReference type="RuleBase" id="RU365023"/>
    </source>
</evidence>
<dbReference type="PRINTS" id="PR01225">
    <property type="entry name" value="EXPANSNFAMLY"/>
</dbReference>
<dbReference type="InterPro" id="IPR036908">
    <property type="entry name" value="RlpA-like_sf"/>
</dbReference>
<sequence>MEMGLIFWHLVVAAMSFTVVAVDGFAPSGWTKASATFYGGSDASGTMGIMITVLDLIWCVKGTSVTITATNFCPPNYALPNDDGGWCNPPRQHFDMAQPAWEKIGIYRGGIDVKLLYLTMSCTIYNCRVPCKKHGGVRFTINGRDYFELVLVTNVGGGGSVQSMDVKGPRTGGMAMSRNWGANWQSNAYLNGQSLSIRVTTAGGQTLVFPDIAPSNWAFGQTFSSPLQFT</sequence>
<feature type="chain" id="PRO_5015213410" description="Expansin" evidence="6">
    <location>
        <begin position="22"/>
        <end position="230"/>
    </location>
</feature>
<dbReference type="InterPro" id="IPR007112">
    <property type="entry name" value="Expansin/allergen_DPBB_dom"/>
</dbReference>
<dbReference type="PANTHER" id="PTHR31867">
    <property type="entry name" value="EXPANSIN-A15"/>
    <property type="match status" value="1"/>
</dbReference>
<dbReference type="GO" id="GO:0005576">
    <property type="term" value="C:extracellular region"/>
    <property type="evidence" value="ECO:0007669"/>
    <property type="project" value="InterPro"/>
</dbReference>
<evidence type="ECO:0000256" key="5">
    <source>
        <dbReference type="ARBA" id="ARBA00023136"/>
    </source>
</evidence>
<evidence type="ECO:0000313" key="10">
    <source>
        <dbReference type="Proteomes" id="UP000092600"/>
    </source>
</evidence>
<feature type="signal peptide" evidence="6">
    <location>
        <begin position="1"/>
        <end position="21"/>
    </location>
</feature>
<keyword evidence="2 6" id="KW-0134">Cell wall</keyword>
<comment type="caution">
    <text evidence="9">The sequence shown here is derived from an EMBL/GenBank/DDBJ whole genome shotgun (WGS) entry which is preliminary data.</text>
</comment>
<dbReference type="InterPro" id="IPR036749">
    <property type="entry name" value="Expansin_CBD_sf"/>
</dbReference>
<organism evidence="9 10">
    <name type="scientific">Ananas comosus</name>
    <name type="common">Pineapple</name>
    <name type="synonym">Ananas ananas</name>
    <dbReference type="NCBI Taxonomy" id="4615"/>
    <lineage>
        <taxon>Eukaryota</taxon>
        <taxon>Viridiplantae</taxon>
        <taxon>Streptophyta</taxon>
        <taxon>Embryophyta</taxon>
        <taxon>Tracheophyta</taxon>
        <taxon>Spermatophyta</taxon>
        <taxon>Magnoliopsida</taxon>
        <taxon>Liliopsida</taxon>
        <taxon>Poales</taxon>
        <taxon>Bromeliaceae</taxon>
        <taxon>Bromelioideae</taxon>
        <taxon>Ananas</taxon>
    </lineage>
</organism>
<keyword evidence="5" id="KW-0472">Membrane</keyword>
<dbReference type="Gene3D" id="2.40.40.10">
    <property type="entry name" value="RlpA-like domain"/>
    <property type="match status" value="1"/>
</dbReference>
<accession>A0A199VKR9</accession>
<dbReference type="Proteomes" id="UP000092600">
    <property type="component" value="Unassembled WGS sequence"/>
</dbReference>
<comment type="function">
    <text evidence="6">Causes loosening and extension of plant cell walls by disrupting non-covalent bonding between cellulose microfibrils and matrix glucans. No enzymatic activity has been found.</text>
</comment>
<dbReference type="PROSITE" id="PS50843">
    <property type="entry name" value="EXPANSIN_CBD"/>
    <property type="match status" value="1"/>
</dbReference>
<dbReference type="SUPFAM" id="SSF49590">
    <property type="entry name" value="PHL pollen allergen"/>
    <property type="match status" value="1"/>
</dbReference>
<dbReference type="PROSITE" id="PS50842">
    <property type="entry name" value="EXPANSIN_EG45"/>
    <property type="match status" value="1"/>
</dbReference>
<dbReference type="AlphaFoldDB" id="A0A199VKR9"/>
<dbReference type="PRINTS" id="PR01226">
    <property type="entry name" value="EXPANSIN"/>
</dbReference>
<evidence type="ECO:0000256" key="2">
    <source>
        <dbReference type="ARBA" id="ARBA00022512"/>
    </source>
</evidence>
<dbReference type="InterPro" id="IPR007117">
    <property type="entry name" value="Expansin_CBD"/>
</dbReference>
<dbReference type="InterPro" id="IPR002963">
    <property type="entry name" value="Expansin"/>
</dbReference>
<dbReference type="GO" id="GO:0009664">
    <property type="term" value="P:plant-type cell wall organization"/>
    <property type="evidence" value="ECO:0007669"/>
    <property type="project" value="InterPro"/>
</dbReference>
<dbReference type="SUPFAM" id="SSF50685">
    <property type="entry name" value="Barwin-like endoglucanases"/>
    <property type="match status" value="1"/>
</dbReference>
<dbReference type="InterPro" id="IPR007118">
    <property type="entry name" value="Expan_Lol_pI"/>
</dbReference>
<dbReference type="Pfam" id="PF01357">
    <property type="entry name" value="Expansin_C"/>
    <property type="match status" value="1"/>
</dbReference>
<dbReference type="STRING" id="4615.A0A199VKR9"/>
<dbReference type="EMBL" id="LSRQ01001477">
    <property type="protein sequence ID" value="OAY77684.1"/>
    <property type="molecule type" value="Genomic_DNA"/>
</dbReference>
<evidence type="ECO:0000256" key="4">
    <source>
        <dbReference type="ARBA" id="ARBA00022729"/>
    </source>
</evidence>
<proteinExistence type="inferred from homology"/>
<evidence type="ECO:0000256" key="3">
    <source>
        <dbReference type="ARBA" id="ARBA00022525"/>
    </source>
</evidence>
<evidence type="ECO:0000259" key="7">
    <source>
        <dbReference type="PROSITE" id="PS50842"/>
    </source>
</evidence>
<dbReference type="Pfam" id="PF03330">
    <property type="entry name" value="DPBB_1"/>
    <property type="match status" value="1"/>
</dbReference>
<comment type="subcellular location">
    <subcellularLocation>
        <location evidence="6">Secreted</location>
        <location evidence="6">Cell wall</location>
    </subcellularLocation>
    <subcellularLocation>
        <location evidence="6">Membrane</location>
        <topology evidence="6">Peripheral membrane protein</topology>
    </subcellularLocation>
</comment>
<keyword evidence="4 6" id="KW-0732">Signal</keyword>
<keyword evidence="6" id="KW-0961">Cell wall biogenesis/degradation</keyword>
<reference evidence="9 10" key="1">
    <citation type="journal article" date="2016" name="DNA Res.">
        <title>The draft genome of MD-2 pineapple using hybrid error correction of long reads.</title>
        <authorList>
            <person name="Redwan R.M."/>
            <person name="Saidin A."/>
            <person name="Kumar S.V."/>
        </authorList>
    </citation>
    <scope>NUCLEOTIDE SEQUENCE [LARGE SCALE GENOMIC DNA]</scope>
    <source>
        <strain evidence="10">cv. MD2</strain>
        <tissue evidence="9">Leaf</tissue>
    </source>
</reference>